<dbReference type="Proteomes" id="UP000001593">
    <property type="component" value="Unassembled WGS sequence"/>
</dbReference>
<feature type="transmembrane region" description="Helical" evidence="9">
    <location>
        <begin position="487"/>
        <end position="506"/>
    </location>
</feature>
<protein>
    <recommendedName>
        <fullName evidence="12">Gustatory receptor</fullName>
    </recommendedName>
</protein>
<feature type="compositionally biased region" description="Polar residues" evidence="8">
    <location>
        <begin position="15"/>
        <end position="32"/>
    </location>
</feature>
<feature type="transmembrane region" description="Helical" evidence="9">
    <location>
        <begin position="330"/>
        <end position="351"/>
    </location>
</feature>
<dbReference type="Pfam" id="PF06151">
    <property type="entry name" value="Trehalose_recp"/>
    <property type="match status" value="1"/>
</dbReference>
<dbReference type="EMBL" id="DS469592">
    <property type="protein sequence ID" value="EDO40395.1"/>
    <property type="molecule type" value="Genomic_DNA"/>
</dbReference>
<feature type="transmembrane region" description="Helical" evidence="9">
    <location>
        <begin position="242"/>
        <end position="259"/>
    </location>
</feature>
<feature type="region of interest" description="Disordered" evidence="8">
    <location>
        <begin position="1"/>
        <end position="51"/>
    </location>
</feature>
<evidence type="ECO:0000256" key="3">
    <source>
        <dbReference type="ARBA" id="ARBA00022475"/>
    </source>
</evidence>
<keyword evidence="6 9" id="KW-0472">Membrane</keyword>
<dbReference type="PANTHER" id="PTHR21421:SF29">
    <property type="entry name" value="GUSTATORY RECEPTOR 5A FOR TREHALOSE-RELATED"/>
    <property type="match status" value="1"/>
</dbReference>
<dbReference type="GO" id="GO:0008527">
    <property type="term" value="F:taste receptor activity"/>
    <property type="evidence" value="ECO:0007669"/>
    <property type="project" value="InterPro"/>
</dbReference>
<dbReference type="GO" id="GO:0005886">
    <property type="term" value="C:plasma membrane"/>
    <property type="evidence" value="ECO:0007669"/>
    <property type="project" value="UniProtKB-SubCell"/>
</dbReference>
<keyword evidence="7" id="KW-0675">Receptor</keyword>
<evidence type="ECO:0000256" key="8">
    <source>
        <dbReference type="SAM" id="MobiDB-lite"/>
    </source>
</evidence>
<dbReference type="InParanoid" id="A7S7G0"/>
<accession>A7S7G0</accession>
<evidence type="ECO:0000256" key="4">
    <source>
        <dbReference type="ARBA" id="ARBA00022692"/>
    </source>
</evidence>
<feature type="transmembrane region" description="Helical" evidence="9">
    <location>
        <begin position="265"/>
        <end position="283"/>
    </location>
</feature>
<name>A7S7G0_NEMVE</name>
<proteinExistence type="inferred from homology"/>
<dbReference type="GO" id="GO:0007606">
    <property type="term" value="P:sensory perception of chemical stimulus"/>
    <property type="evidence" value="ECO:0000318"/>
    <property type="project" value="GO_Central"/>
</dbReference>
<evidence type="ECO:0000256" key="5">
    <source>
        <dbReference type="ARBA" id="ARBA00022989"/>
    </source>
</evidence>
<comment type="subcellular location">
    <subcellularLocation>
        <location evidence="1">Cell membrane</location>
        <topology evidence="1">Multi-pass membrane protein</topology>
    </subcellularLocation>
</comment>
<feature type="transmembrane region" description="Helical" evidence="9">
    <location>
        <begin position="357"/>
        <end position="382"/>
    </location>
</feature>
<dbReference type="HOGENOM" id="CLU_537823_0_0_1"/>
<feature type="transmembrane region" description="Helical" evidence="9">
    <location>
        <begin position="65"/>
        <end position="84"/>
    </location>
</feature>
<organism evidence="10 11">
    <name type="scientific">Nematostella vectensis</name>
    <name type="common">Starlet sea anemone</name>
    <dbReference type="NCBI Taxonomy" id="45351"/>
    <lineage>
        <taxon>Eukaryota</taxon>
        <taxon>Metazoa</taxon>
        <taxon>Cnidaria</taxon>
        <taxon>Anthozoa</taxon>
        <taxon>Hexacorallia</taxon>
        <taxon>Actiniaria</taxon>
        <taxon>Edwardsiidae</taxon>
        <taxon>Nematostella</taxon>
    </lineage>
</organism>
<feature type="transmembrane region" description="Helical" evidence="9">
    <location>
        <begin position="113"/>
        <end position="136"/>
    </location>
</feature>
<evidence type="ECO:0000256" key="6">
    <source>
        <dbReference type="ARBA" id="ARBA00023136"/>
    </source>
</evidence>
<keyword evidence="3" id="KW-1003">Cell membrane</keyword>
<evidence type="ECO:0000256" key="2">
    <source>
        <dbReference type="ARBA" id="ARBA00005327"/>
    </source>
</evidence>
<evidence type="ECO:0000256" key="9">
    <source>
        <dbReference type="SAM" id="Phobius"/>
    </source>
</evidence>
<keyword evidence="4 9" id="KW-0812">Transmembrane</keyword>
<evidence type="ECO:0000256" key="1">
    <source>
        <dbReference type="ARBA" id="ARBA00004651"/>
    </source>
</evidence>
<evidence type="ECO:0000256" key="7">
    <source>
        <dbReference type="ARBA" id="ARBA00023170"/>
    </source>
</evidence>
<dbReference type="PANTHER" id="PTHR21421">
    <property type="entry name" value="GUSTATORY RECEPTOR"/>
    <property type="match status" value="1"/>
</dbReference>
<evidence type="ECO:0000313" key="11">
    <source>
        <dbReference type="Proteomes" id="UP000001593"/>
    </source>
</evidence>
<evidence type="ECO:0000313" key="10">
    <source>
        <dbReference type="EMBL" id="EDO40395.1"/>
    </source>
</evidence>
<keyword evidence="5 9" id="KW-1133">Transmembrane helix</keyword>
<evidence type="ECO:0008006" key="12">
    <source>
        <dbReference type="Google" id="ProtNLM"/>
    </source>
</evidence>
<gene>
    <name evidence="10" type="ORF">NEMVEDRAFT_v1g243371</name>
</gene>
<comment type="similarity">
    <text evidence="2">Belongs to the insect chemoreceptor superfamily. Gustatory receptor (GR) family. Gr5a subfamily.</text>
</comment>
<feature type="transmembrane region" description="Helical" evidence="9">
    <location>
        <begin position="201"/>
        <end position="221"/>
    </location>
</feature>
<dbReference type="InterPro" id="IPR009318">
    <property type="entry name" value="Gustatory_rcpt"/>
</dbReference>
<feature type="transmembrane region" description="Helical" evidence="9">
    <location>
        <begin position="148"/>
        <end position="168"/>
    </location>
</feature>
<dbReference type="OMA" id="TNIFVAP"/>
<dbReference type="AlphaFoldDB" id="A7S7G0"/>
<sequence length="507" mass="56198">MAVPVGAYPEEEISHQTPRRSTNFLNKTNMNSTREESLESAEFPSKQQEQDEANRKTSLALVRKVLKTLLFPLILLGIVDTYIYTDAALKPSSVHPTEVNSGSARFRCKDAFLKIYCFLIGVLLYAALFGSITFTLRASDFQTISRLAALDIWSLLCAGQWTACLLTMSRRSGGSKYSKFVRALVFADSNGVPPASKAVKFVTVASLVILVSQMFFIPVLINLPKAYIFRNKFQMFLFGKENMTITSQHGWVLGLFAVAPPFQSIAWIIPTGFYITTCLLLAARFSNVTNKARCAIDNDGYVDISFIRRDHLRLCQAVQALDAILSPIALISYGCNIPLVCIFLDMIIGMLSDKEEAFTIVLATFWCIMNISNTVLCSLAGAHLNSAQVGAKGPEHIEHVAPLHGLTLSSAAHSLTGVVYEVDVKKLDADEKAEILDMRVQYDRECWTLGKYPILRFEVFKLMLVLNKLNTEVISPTIGGIVPITRGMLLTVFGTILGYLTILVQFK</sequence>
<dbReference type="GO" id="GO:0050916">
    <property type="term" value="P:sensory perception of sweet taste"/>
    <property type="evidence" value="ECO:0007669"/>
    <property type="project" value="UniProtKB-ARBA"/>
</dbReference>
<reference evidence="10 11" key="1">
    <citation type="journal article" date="2007" name="Science">
        <title>Sea anemone genome reveals ancestral eumetazoan gene repertoire and genomic organization.</title>
        <authorList>
            <person name="Putnam N.H."/>
            <person name="Srivastava M."/>
            <person name="Hellsten U."/>
            <person name="Dirks B."/>
            <person name="Chapman J."/>
            <person name="Salamov A."/>
            <person name="Terry A."/>
            <person name="Shapiro H."/>
            <person name="Lindquist E."/>
            <person name="Kapitonov V.V."/>
            <person name="Jurka J."/>
            <person name="Genikhovich G."/>
            <person name="Grigoriev I.V."/>
            <person name="Lucas S.M."/>
            <person name="Steele R.E."/>
            <person name="Finnerty J.R."/>
            <person name="Technau U."/>
            <person name="Martindale M.Q."/>
            <person name="Rokhsar D.S."/>
        </authorList>
    </citation>
    <scope>NUCLEOTIDE SEQUENCE [LARGE SCALE GENOMIC DNA]</scope>
    <source>
        <strain evidence="11">CH2 X CH6</strain>
    </source>
</reference>
<keyword evidence="11" id="KW-1185">Reference proteome</keyword>